<organism evidence="1 2">
    <name type="scientific">Bradyrhizobium manausense</name>
    <dbReference type="NCBI Taxonomy" id="989370"/>
    <lineage>
        <taxon>Bacteria</taxon>
        <taxon>Pseudomonadati</taxon>
        <taxon>Pseudomonadota</taxon>
        <taxon>Alphaproteobacteria</taxon>
        <taxon>Hyphomicrobiales</taxon>
        <taxon>Nitrobacteraceae</taxon>
        <taxon>Bradyrhizobium</taxon>
    </lineage>
</organism>
<dbReference type="RefSeq" id="WP_057742670.1">
    <property type="nucleotide sequence ID" value="NZ_LJYG01000026.1"/>
</dbReference>
<reference evidence="1 2" key="1">
    <citation type="submission" date="2015-09" db="EMBL/GenBank/DDBJ databases">
        <title>Draft Genome Sequence of Bradyrhizobium manausense Strain BR 3351T, a Novel Symbiotic Nitrogen-Fixing Alphaproteobacterium Isolated from Brazilian Amazon Rain Forest.</title>
        <authorList>
            <person name="De Araujo J.L."/>
            <person name="Zilli J.E."/>
        </authorList>
    </citation>
    <scope>NUCLEOTIDE SEQUENCE [LARGE SCALE GENOMIC DNA]</scope>
    <source>
        <strain evidence="1 2">BR3351</strain>
    </source>
</reference>
<dbReference type="OrthoDB" id="10015327at2"/>
<gene>
    <name evidence="1" type="ORF">AOQ71_05025</name>
</gene>
<evidence type="ECO:0000313" key="1">
    <source>
        <dbReference type="EMBL" id="KRQ16336.1"/>
    </source>
</evidence>
<accession>A0A0R3E2L9</accession>
<keyword evidence="2" id="KW-1185">Reference proteome</keyword>
<comment type="caution">
    <text evidence="1">The sequence shown here is derived from an EMBL/GenBank/DDBJ whole genome shotgun (WGS) entry which is preliminary data.</text>
</comment>
<dbReference type="EMBL" id="LJYG01000026">
    <property type="protein sequence ID" value="KRQ16336.1"/>
    <property type="molecule type" value="Genomic_DNA"/>
</dbReference>
<proteinExistence type="predicted"/>
<name>A0A0R3E2L9_9BRAD</name>
<sequence>MYRYSTTRGNILKSFIVIQKPRGQGHTDTFNHFVWPREEAKIKSFRECEGFVLKFDKAFYFIGYNYEVKEIKRLYLGEYLKKRSSSKLNPNGLGLITTEYDSRIEKRG</sequence>
<dbReference type="AlphaFoldDB" id="A0A0R3E2L9"/>
<dbReference type="Proteomes" id="UP000051936">
    <property type="component" value="Unassembled WGS sequence"/>
</dbReference>
<protein>
    <submittedName>
        <fullName evidence="1">Uncharacterized protein</fullName>
    </submittedName>
</protein>
<evidence type="ECO:0000313" key="2">
    <source>
        <dbReference type="Proteomes" id="UP000051936"/>
    </source>
</evidence>